<dbReference type="Proteomes" id="UP000006251">
    <property type="component" value="Unassembled WGS sequence"/>
</dbReference>
<dbReference type="EMBL" id="BAEQ01000050">
    <property type="protein sequence ID" value="GAC29915.1"/>
    <property type="molecule type" value="Genomic_DNA"/>
</dbReference>
<accession>K7A350</accession>
<evidence type="ECO:0000313" key="2">
    <source>
        <dbReference type="EMBL" id="GAC29915.1"/>
    </source>
</evidence>
<dbReference type="SUPFAM" id="SSF52266">
    <property type="entry name" value="SGNH hydrolase"/>
    <property type="match status" value="1"/>
</dbReference>
<name>K7A350_9ALTE</name>
<evidence type="ECO:0000313" key="3">
    <source>
        <dbReference type="Proteomes" id="UP000006251"/>
    </source>
</evidence>
<reference evidence="3" key="1">
    <citation type="journal article" date="2014" name="Environ. Microbiol.">
        <title>Comparative genomics of the marine bacterial genus Glaciecola reveals the high degree of genomic diversity and genomic characteristic for cold adaptation.</title>
        <authorList>
            <person name="Qin Q.L."/>
            <person name="Xie B.B."/>
            <person name="Yu Y."/>
            <person name="Shu Y.L."/>
            <person name="Rong J.C."/>
            <person name="Zhang Y.J."/>
            <person name="Zhao D.L."/>
            <person name="Chen X.L."/>
            <person name="Zhang X.Y."/>
            <person name="Chen B."/>
            <person name="Zhou B.C."/>
            <person name="Zhang Y.Z."/>
        </authorList>
    </citation>
    <scope>NUCLEOTIDE SEQUENCE [LARGE SCALE GENOMIC DNA]</scope>
    <source>
        <strain evidence="3">ACAM 615</strain>
    </source>
</reference>
<keyword evidence="1" id="KW-0732">Signal</keyword>
<evidence type="ECO:0000256" key="1">
    <source>
        <dbReference type="SAM" id="SignalP"/>
    </source>
</evidence>
<keyword evidence="3" id="KW-1185">Reference proteome</keyword>
<sequence length="280" mass="31140">MKNTVVNFFVLAVLCTLSLNGLAQNQKTTLIQANVVPADEVKKALFIGNSFSFYNNGVHNHLGSLIRANDEWQVGKNRLRLSTLSGGYMHEHIDDLTYLLSKPKGTWEAVILQGHSNEPIDPKTRERFKKSVKQAVSLIKAQQLQPILLMTWGYKGQPDMGIDLANAYTSLANELDVLVVPVGVAFWVAEQQLSQIDLFVPDVLGLKNKTSDNAELTYRKDLKHPSNAGTYLMACVLYSALYQKSPEGNIFTAGLDPAIALKLQKLSWLVTSGFYKQNKE</sequence>
<dbReference type="AlphaFoldDB" id="K7A350"/>
<organism evidence="2 3">
    <name type="scientific">Brumicola pallidula DSM 14239 = ACAM 615</name>
    <dbReference type="NCBI Taxonomy" id="1121922"/>
    <lineage>
        <taxon>Bacteria</taxon>
        <taxon>Pseudomonadati</taxon>
        <taxon>Pseudomonadota</taxon>
        <taxon>Gammaproteobacteria</taxon>
        <taxon>Alteromonadales</taxon>
        <taxon>Alteromonadaceae</taxon>
        <taxon>Brumicola</taxon>
    </lineage>
</organism>
<feature type="chain" id="PRO_5003902507" description="SGNH hydrolase-type esterase domain-containing protein" evidence="1">
    <location>
        <begin position="24"/>
        <end position="280"/>
    </location>
</feature>
<protein>
    <recommendedName>
        <fullName evidence="4">SGNH hydrolase-type esterase domain-containing protein</fullName>
    </recommendedName>
</protein>
<evidence type="ECO:0008006" key="4">
    <source>
        <dbReference type="Google" id="ProtNLM"/>
    </source>
</evidence>
<proteinExistence type="predicted"/>
<comment type="caution">
    <text evidence="2">The sequence shown here is derived from an EMBL/GenBank/DDBJ whole genome shotgun (WGS) entry which is preliminary data.</text>
</comment>
<dbReference type="GO" id="GO:0016788">
    <property type="term" value="F:hydrolase activity, acting on ester bonds"/>
    <property type="evidence" value="ECO:0007669"/>
    <property type="project" value="UniProtKB-ARBA"/>
</dbReference>
<dbReference type="OrthoDB" id="9792428at2"/>
<feature type="signal peptide" evidence="1">
    <location>
        <begin position="1"/>
        <end position="23"/>
    </location>
</feature>
<dbReference type="STRING" id="1121922.GCA_000428905_00536"/>
<dbReference type="RefSeq" id="WP_006013470.1">
    <property type="nucleotide sequence ID" value="NZ_BAEQ01000050.1"/>
</dbReference>
<gene>
    <name evidence="2" type="ORF">GPAL_3064</name>
</gene>
<dbReference type="Gene3D" id="3.40.50.1110">
    <property type="entry name" value="SGNH hydrolase"/>
    <property type="match status" value="1"/>
</dbReference>
<dbReference type="InterPro" id="IPR036514">
    <property type="entry name" value="SGNH_hydro_sf"/>
</dbReference>